<evidence type="ECO:0000259" key="4">
    <source>
        <dbReference type="PROSITE" id="PS50234"/>
    </source>
</evidence>
<dbReference type="Pfam" id="PF00092">
    <property type="entry name" value="VWA"/>
    <property type="match status" value="1"/>
</dbReference>
<dbReference type="Gene3D" id="3.40.50.410">
    <property type="entry name" value="von Willebrand factor, type A domain"/>
    <property type="match status" value="1"/>
</dbReference>
<proteinExistence type="predicted"/>
<keyword evidence="6" id="KW-1185">Reference proteome</keyword>
<dbReference type="PROSITE" id="PS50234">
    <property type="entry name" value="VWFA"/>
    <property type="match status" value="1"/>
</dbReference>
<dbReference type="InterPro" id="IPR002035">
    <property type="entry name" value="VWF_A"/>
</dbReference>
<evidence type="ECO:0000256" key="2">
    <source>
        <dbReference type="SAM" id="Phobius"/>
    </source>
</evidence>
<evidence type="ECO:0000313" key="5">
    <source>
        <dbReference type="EMBL" id="AIT62205.1"/>
    </source>
</evidence>
<feature type="compositionally biased region" description="Gly residues" evidence="1">
    <location>
        <begin position="843"/>
        <end position="857"/>
    </location>
</feature>
<reference evidence="5 6" key="1">
    <citation type="submission" date="2013-09" db="EMBL/GenBank/DDBJ databases">
        <title>Complete genome sequence of Corynebacterium doosanense CAU 212(T) (=DSM 45436(T)), isolated from activated sludge.</title>
        <authorList>
            <person name="Schaffert L."/>
            <person name="Albersmeier A."/>
            <person name="Kalinowski J."/>
            <person name="Ruckert C."/>
        </authorList>
    </citation>
    <scope>NUCLEOTIDE SEQUENCE [LARGE SCALE GENOMIC DNA]</scope>
    <source>
        <strain evidence="5 6">CAU 212</strain>
    </source>
</reference>
<keyword evidence="2" id="KW-0472">Membrane</keyword>
<dbReference type="InterPro" id="IPR036465">
    <property type="entry name" value="vWFA_dom_sf"/>
</dbReference>
<dbReference type="Proteomes" id="UP000029914">
    <property type="component" value="Chromosome"/>
</dbReference>
<keyword evidence="3" id="KW-0732">Signal</keyword>
<evidence type="ECO:0000256" key="1">
    <source>
        <dbReference type="SAM" id="MobiDB-lite"/>
    </source>
</evidence>
<gene>
    <name evidence="5" type="ORF">CDOO_02710</name>
</gene>
<dbReference type="SUPFAM" id="SSF53300">
    <property type="entry name" value="vWA-like"/>
    <property type="match status" value="1"/>
</dbReference>
<sequence>MTFTRQPGKKLFAAVGALLVLGTGSAFGVPQAQAQLPAPPPSENNALNDFAGCMAGEKTADVLLVLDQSGSLKESDPDGLRVGAAQDFVGELARYGENAGVDIRVRTAGFGTSYYGDEAGYGSWQSLADGAAGVNAELEKFRGRTDDEYTEYPDALRGSLATMQTNDSPCKAVMLFSDGEMTMESGDIEGAAAQLCSASGEVAQLRAAGVQIFTIGLDARGDQDMSRLKGIADSPDCGAPAPPNGQFFLGNSPASLLAAFRSAVPNPGGTGQNNISVRDAFPFFLDNSVTPVSLSAQPEDTVEGLTPLLTPPGGEPVDVVSGEQTIGGARVNATFNETVPGAVDIEMERAEEWAGEWRFGYRAETNPDASYRAQLSIRPGMNIHVDSGAGEQEGALRAINTQPLRVSLVDQAGVPVTLDGQATLSAFYRTPAGEIPLGENIPVGHGEPVDLDLSQVTEPTSGTLLALVNITTAGPEGAPGTPLNPVVYERGLSVTLENLPQPPNAINLGAISEEAVSVDAPAEGPGLLWIESGTWEGANLPEGTTATVSSPADSQENAIVLQRGETGSLPLEFTLSDLADGPISGELTVHFAELDGSNPSSTTVPVTGAMSAPVDVATFTAALVAVLLLALAIPLGILYLMKYLSGRIPISPKVAGVRVPVGLQGTSLVNKSTDKEFTLSREDLVQYGTAAMNPRRMNVAGHEIRVKHGINPFAPSAVIVENPVSVAGSGNQSGTKAKLPLAIQNQWFVTMNPQNAEDVTIVAMPDVMSQSARLDEMVADIRRYAPERISQLQSQLQSQRGEVGGEGAESVAPAPAAATPTDSPFGAPAGDSPFGGPDAGNSPFGGTGGNSPFGGPR</sequence>
<keyword evidence="2" id="KW-0812">Transmembrane</keyword>
<feature type="chain" id="PRO_5038390259" description="VWFA domain-containing protein" evidence="3">
    <location>
        <begin position="29"/>
        <end position="857"/>
    </location>
</feature>
<evidence type="ECO:0000256" key="3">
    <source>
        <dbReference type="SAM" id="SignalP"/>
    </source>
</evidence>
<feature type="domain" description="VWFA" evidence="4">
    <location>
        <begin position="61"/>
        <end position="264"/>
    </location>
</feature>
<organism evidence="5 6">
    <name type="scientific">Corynebacterium doosanense CAU 212 = DSM 45436</name>
    <dbReference type="NCBI Taxonomy" id="558173"/>
    <lineage>
        <taxon>Bacteria</taxon>
        <taxon>Bacillati</taxon>
        <taxon>Actinomycetota</taxon>
        <taxon>Actinomycetes</taxon>
        <taxon>Mycobacteriales</taxon>
        <taxon>Corynebacteriaceae</taxon>
        <taxon>Corynebacterium</taxon>
    </lineage>
</organism>
<accession>A0A097IJA9</accession>
<dbReference type="STRING" id="558173.CDOO_02710"/>
<dbReference type="KEGG" id="cdo:CDOO_02710"/>
<dbReference type="AlphaFoldDB" id="A0A097IJA9"/>
<dbReference type="OrthoDB" id="4424690at2"/>
<protein>
    <recommendedName>
        <fullName evidence="4">VWFA domain-containing protein</fullName>
    </recommendedName>
</protein>
<feature type="signal peptide" evidence="3">
    <location>
        <begin position="1"/>
        <end position="28"/>
    </location>
</feature>
<feature type="compositionally biased region" description="Low complexity" evidence="1">
    <location>
        <begin position="808"/>
        <end position="824"/>
    </location>
</feature>
<feature type="region of interest" description="Disordered" evidence="1">
    <location>
        <begin position="792"/>
        <end position="857"/>
    </location>
</feature>
<keyword evidence="2" id="KW-1133">Transmembrane helix</keyword>
<evidence type="ECO:0000313" key="6">
    <source>
        <dbReference type="Proteomes" id="UP000029914"/>
    </source>
</evidence>
<dbReference type="eggNOG" id="ENOG502Z9PW">
    <property type="taxonomic scope" value="Bacteria"/>
</dbReference>
<dbReference type="EMBL" id="CP006764">
    <property type="protein sequence ID" value="AIT62205.1"/>
    <property type="molecule type" value="Genomic_DNA"/>
</dbReference>
<feature type="compositionally biased region" description="Low complexity" evidence="1">
    <location>
        <begin position="792"/>
        <end position="801"/>
    </location>
</feature>
<name>A0A097IJA9_9CORY</name>
<dbReference type="HOGENOM" id="CLU_011847_0_0_11"/>
<dbReference type="RefSeq" id="WP_020384557.1">
    <property type="nucleotide sequence ID" value="NZ_AQUX01000002.1"/>
</dbReference>
<feature type="transmembrane region" description="Helical" evidence="2">
    <location>
        <begin position="619"/>
        <end position="641"/>
    </location>
</feature>